<reference evidence="3 4" key="1">
    <citation type="submission" date="2022-12" db="EMBL/GenBank/DDBJ databases">
        <title>Metagenome assembled genome from gulf of manar.</title>
        <authorList>
            <person name="Kohli P."/>
            <person name="Pk S."/>
            <person name="Venkata Ramana C."/>
            <person name="Sasikala C."/>
        </authorList>
    </citation>
    <scope>NUCLEOTIDE SEQUENCE [LARGE SCALE GENOMIC DNA]</scope>
    <source>
        <strain evidence="3">JB008</strain>
    </source>
</reference>
<dbReference type="PANTHER" id="PTHR46652">
    <property type="entry name" value="LEUCINE-RICH REPEAT AND IQ DOMAIN-CONTAINING PROTEIN 1-RELATED"/>
    <property type="match status" value="1"/>
</dbReference>
<evidence type="ECO:0000256" key="1">
    <source>
        <dbReference type="ARBA" id="ARBA00022614"/>
    </source>
</evidence>
<organism evidence="3 4">
    <name type="scientific">Candidatus Thalassospirochaeta sargassi</name>
    <dbReference type="NCBI Taxonomy" id="3119039"/>
    <lineage>
        <taxon>Bacteria</taxon>
        <taxon>Pseudomonadati</taxon>
        <taxon>Spirochaetota</taxon>
        <taxon>Spirochaetia</taxon>
        <taxon>Spirochaetales</taxon>
        <taxon>Spirochaetaceae</taxon>
        <taxon>Candidatus Thalassospirochaeta</taxon>
    </lineage>
</organism>
<protein>
    <submittedName>
        <fullName evidence="3">Leucine-rich repeat domain-containing protein</fullName>
    </submittedName>
</protein>
<dbReference type="Gene3D" id="3.80.10.10">
    <property type="entry name" value="Ribonuclease Inhibitor"/>
    <property type="match status" value="1"/>
</dbReference>
<name>A0AAJ1IH44_9SPIO</name>
<dbReference type="SUPFAM" id="SSF52075">
    <property type="entry name" value="Outer arm dynein light chain 1"/>
    <property type="match status" value="1"/>
</dbReference>
<dbReference type="Proteomes" id="UP001221217">
    <property type="component" value="Unassembled WGS sequence"/>
</dbReference>
<dbReference type="InterPro" id="IPR025875">
    <property type="entry name" value="Leu-rich_rpt_4"/>
</dbReference>
<dbReference type="EMBL" id="JAQQAL010000035">
    <property type="protein sequence ID" value="MDC7227847.1"/>
    <property type="molecule type" value="Genomic_DNA"/>
</dbReference>
<keyword evidence="1" id="KW-0433">Leucine-rich repeat</keyword>
<evidence type="ECO:0000313" key="3">
    <source>
        <dbReference type="EMBL" id="MDC7227847.1"/>
    </source>
</evidence>
<evidence type="ECO:0000313" key="4">
    <source>
        <dbReference type="Proteomes" id="UP001221217"/>
    </source>
</evidence>
<dbReference type="InterPro" id="IPR001611">
    <property type="entry name" value="Leu-rich_rpt"/>
</dbReference>
<evidence type="ECO:0000256" key="2">
    <source>
        <dbReference type="ARBA" id="ARBA00022737"/>
    </source>
</evidence>
<dbReference type="PANTHER" id="PTHR46652:SF3">
    <property type="entry name" value="LEUCINE-RICH REPEAT-CONTAINING PROTEIN 9"/>
    <property type="match status" value="1"/>
</dbReference>
<gene>
    <name evidence="3" type="ORF">PQJ61_13865</name>
</gene>
<dbReference type="Pfam" id="PF12799">
    <property type="entry name" value="LRR_4"/>
    <property type="match status" value="1"/>
</dbReference>
<keyword evidence="2" id="KW-0677">Repeat</keyword>
<dbReference type="InterPro" id="IPR032675">
    <property type="entry name" value="LRR_dom_sf"/>
</dbReference>
<sequence>MRDLINFIEKNLNKQHLEAASAVVINAYRSGDKLTIRACSEAMGLSSDGELKKLFYNLIRKIHPDMLSSLMEDFQKAKSDSDYDRLIGLKKLLEMKNEARLLRANRFEYQHTETWAAPVADEYEGHFEDEDVFEDLSVDGGFLNAVRDVIFGNHDFHIEPADLGQLDGGLDLAFRELDNLDGIEYCRNIRILNISGNDVSNIWDLQELAGLEELYASGNAIRDIDILSGLHSLEIIDLSDNDIEDISVLRHMTALKFADLHGNPLQDLDIISELESEGVIILH</sequence>
<comment type="caution">
    <text evidence="3">The sequence shown here is derived from an EMBL/GenBank/DDBJ whole genome shotgun (WGS) entry which is preliminary data.</text>
</comment>
<accession>A0AAJ1IH44</accession>
<proteinExistence type="predicted"/>
<dbReference type="InterPro" id="IPR050836">
    <property type="entry name" value="SDS22/Internalin_LRR"/>
</dbReference>
<dbReference type="AlphaFoldDB" id="A0AAJ1IH44"/>
<dbReference type="PROSITE" id="PS51450">
    <property type="entry name" value="LRR"/>
    <property type="match status" value="3"/>
</dbReference>